<dbReference type="KEGG" id="cmos:111434165"/>
<proteinExistence type="inferred from homology"/>
<dbReference type="PANTHER" id="PTHR13068:SF103">
    <property type="entry name" value="MITOCHONDRIAL TRANSCRIPTION TERMINATION FACTOR FAMILY PROTEIN"/>
    <property type="match status" value="1"/>
</dbReference>
<evidence type="ECO:0000256" key="2">
    <source>
        <dbReference type="ARBA" id="ARBA00022472"/>
    </source>
</evidence>
<sequence>MLILRYHKRVLKFSKMITQLNHLLFFAPVLSEKTITQAHNPSFFSFKSRLFCNYGFDNHPRASLIESPQSPTTSGRVSRYARTEAQKVLFDYLHCTRSLGFADAEHISKNSPHFLQNLIMKLDSEKDVARSLRKYLRYNPINEFEPFFESLGLPPSELPLFLPRHLMFLSDDHLMLENFHVLCNYGIPRSKMGKMYKEAREVFAYDYGLLASKLRAYEDLGLGMGTVIKLVSCCPSLLIGQIKMEFIKVLEKLSKLGIEEDWIGGYISHKSTYNWNRLVDTVDFLAKVGYTEIQMHDLFKSNPSLLLEDSGKKVYVLFGRLVKLGLKMNEAYSIYKQNPVILSGKYVKNILRAVDFLFDIGLGTEDIAGIVSHQILLLGSCTLKGPKTVCKELKVGKEGLCLIIRDDPSKLFALASKSKLKSSEQASCQNPAKQMEKTTFLLKLGYVENSDELAKASKQFRGRGDQLQERFDCLVNAGLDCHVVTNIVRHAPMVLNQSKDVIQEKIDCLRNCLGYPLHTIAAFPVYLCYKMERINTRFSMYRWLRDKGAAKPNLSLSTVLACSDARFVKYFVDVHPEGPSMWESCKKHGLHNHS</sequence>
<keyword evidence="2" id="KW-0805">Transcription regulation</keyword>
<evidence type="ECO:0000256" key="3">
    <source>
        <dbReference type="ARBA" id="ARBA00022946"/>
    </source>
</evidence>
<comment type="similarity">
    <text evidence="1">Belongs to the mTERF family.</text>
</comment>
<dbReference type="GO" id="GO:0006353">
    <property type="term" value="P:DNA-templated transcription termination"/>
    <property type="evidence" value="ECO:0007669"/>
    <property type="project" value="UniProtKB-KW"/>
</dbReference>
<dbReference type="RefSeq" id="XP_022927279.1">
    <property type="nucleotide sequence ID" value="XM_023071511.1"/>
</dbReference>
<dbReference type="AlphaFoldDB" id="A0A6J1EHL0"/>
<organism evidence="4 5">
    <name type="scientific">Cucurbita moschata</name>
    <name type="common">Winter crookneck squash</name>
    <name type="synonym">Cucurbita pepo var. moschata</name>
    <dbReference type="NCBI Taxonomy" id="3662"/>
    <lineage>
        <taxon>Eukaryota</taxon>
        <taxon>Viridiplantae</taxon>
        <taxon>Streptophyta</taxon>
        <taxon>Embryophyta</taxon>
        <taxon>Tracheophyta</taxon>
        <taxon>Spermatophyta</taxon>
        <taxon>Magnoliopsida</taxon>
        <taxon>eudicotyledons</taxon>
        <taxon>Gunneridae</taxon>
        <taxon>Pentapetalae</taxon>
        <taxon>rosids</taxon>
        <taxon>fabids</taxon>
        <taxon>Cucurbitales</taxon>
        <taxon>Cucurbitaceae</taxon>
        <taxon>Cucurbiteae</taxon>
        <taxon>Cucurbita</taxon>
    </lineage>
</organism>
<dbReference type="FunFam" id="1.25.70.10:FF:000019">
    <property type="entry name" value="mTERF family protein"/>
    <property type="match status" value="1"/>
</dbReference>
<reference evidence="5" key="1">
    <citation type="submission" date="2025-08" db="UniProtKB">
        <authorList>
            <consortium name="RefSeq"/>
        </authorList>
    </citation>
    <scope>IDENTIFICATION</scope>
    <source>
        <tissue evidence="5">Young leaves</tissue>
    </source>
</reference>
<dbReference type="GO" id="GO:0003676">
    <property type="term" value="F:nucleic acid binding"/>
    <property type="evidence" value="ECO:0007669"/>
    <property type="project" value="InterPro"/>
</dbReference>
<dbReference type="Pfam" id="PF02536">
    <property type="entry name" value="mTERF"/>
    <property type="match status" value="2"/>
</dbReference>
<name>A0A6J1EHL0_CUCMO</name>
<gene>
    <name evidence="5" type="primary">LOC111434165</name>
</gene>
<dbReference type="GeneID" id="111434165"/>
<keyword evidence="2" id="KW-0806">Transcription termination</keyword>
<dbReference type="InterPro" id="IPR003690">
    <property type="entry name" value="MTERF"/>
</dbReference>
<keyword evidence="3" id="KW-0809">Transit peptide</keyword>
<protein>
    <submittedName>
        <fullName evidence="5">Transcription termination factor MTEF18, mitochondrial-like</fullName>
    </submittedName>
</protein>
<evidence type="ECO:0000313" key="5">
    <source>
        <dbReference type="RefSeq" id="XP_022927279.1"/>
    </source>
</evidence>
<keyword evidence="2" id="KW-0804">Transcription</keyword>
<keyword evidence="4" id="KW-1185">Reference proteome</keyword>
<dbReference type="Gene3D" id="1.25.70.10">
    <property type="entry name" value="Transcription termination factor 3, mitochondrial"/>
    <property type="match status" value="2"/>
</dbReference>
<dbReference type="Proteomes" id="UP000504609">
    <property type="component" value="Unplaced"/>
</dbReference>
<evidence type="ECO:0000313" key="4">
    <source>
        <dbReference type="Proteomes" id="UP000504609"/>
    </source>
</evidence>
<dbReference type="PANTHER" id="PTHR13068">
    <property type="entry name" value="CGI-12 PROTEIN-RELATED"/>
    <property type="match status" value="1"/>
</dbReference>
<evidence type="ECO:0000256" key="1">
    <source>
        <dbReference type="ARBA" id="ARBA00007692"/>
    </source>
</evidence>
<accession>A0A6J1EHL0</accession>
<dbReference type="SMART" id="SM00733">
    <property type="entry name" value="Mterf"/>
    <property type="match status" value="6"/>
</dbReference>
<dbReference type="InterPro" id="IPR038538">
    <property type="entry name" value="MTERF_sf"/>
</dbReference>